<dbReference type="RefSeq" id="WP_106291489.1">
    <property type="nucleotide sequence ID" value="NZ_PVTH01000002.1"/>
</dbReference>
<dbReference type="InterPro" id="IPR027843">
    <property type="entry name" value="DUF4440"/>
</dbReference>
<sequence>MKRIIYFLAILMFANITVYAQSKSEKQVAAAVEFLKKAMIDGSRESLEAIAGEKLSYGHSGGKVENKAEFVEAIASGKSDFVSIDLKDQTIQVSGKTAIVRHTLTGKTNDKGVPGNVNIHILTVWQKTGGKWVMIARQAVKRA</sequence>
<feature type="chain" id="PRO_5015681062" evidence="1">
    <location>
        <begin position="21"/>
        <end position="143"/>
    </location>
</feature>
<feature type="signal peptide" evidence="1">
    <location>
        <begin position="1"/>
        <end position="20"/>
    </location>
</feature>
<gene>
    <name evidence="3" type="ORF">B0I27_102121</name>
</gene>
<dbReference type="AlphaFoldDB" id="A0A2T0U8U7"/>
<accession>A0A2T0U8U7</accession>
<organism evidence="3 4">
    <name type="scientific">Arcticibacter pallidicorallinus</name>
    <dbReference type="NCBI Taxonomy" id="1259464"/>
    <lineage>
        <taxon>Bacteria</taxon>
        <taxon>Pseudomonadati</taxon>
        <taxon>Bacteroidota</taxon>
        <taxon>Sphingobacteriia</taxon>
        <taxon>Sphingobacteriales</taxon>
        <taxon>Sphingobacteriaceae</taxon>
        <taxon>Arcticibacter</taxon>
    </lineage>
</organism>
<proteinExistence type="predicted"/>
<comment type="caution">
    <text evidence="3">The sequence shown here is derived from an EMBL/GenBank/DDBJ whole genome shotgun (WGS) entry which is preliminary data.</text>
</comment>
<dbReference type="SUPFAM" id="SSF54427">
    <property type="entry name" value="NTF2-like"/>
    <property type="match status" value="1"/>
</dbReference>
<name>A0A2T0U8U7_9SPHI</name>
<reference evidence="3 4" key="1">
    <citation type="submission" date="2018-03" db="EMBL/GenBank/DDBJ databases">
        <title>Genomic Encyclopedia of Type Strains, Phase III (KMG-III): the genomes of soil and plant-associated and newly described type strains.</title>
        <authorList>
            <person name="Whitman W."/>
        </authorList>
    </citation>
    <scope>NUCLEOTIDE SEQUENCE [LARGE SCALE GENOMIC DNA]</scope>
    <source>
        <strain evidence="3 4">CGMCC 1.9313</strain>
    </source>
</reference>
<evidence type="ECO:0000313" key="4">
    <source>
        <dbReference type="Proteomes" id="UP000238034"/>
    </source>
</evidence>
<dbReference type="EMBL" id="PVTH01000002">
    <property type="protein sequence ID" value="PRY54355.1"/>
    <property type="molecule type" value="Genomic_DNA"/>
</dbReference>
<keyword evidence="4" id="KW-1185">Reference proteome</keyword>
<dbReference type="OrthoDB" id="5383110at2"/>
<protein>
    <submittedName>
        <fullName evidence="3">Uncharacterized protein DUF4440</fullName>
    </submittedName>
</protein>
<evidence type="ECO:0000256" key="1">
    <source>
        <dbReference type="SAM" id="SignalP"/>
    </source>
</evidence>
<keyword evidence="1" id="KW-0732">Signal</keyword>
<evidence type="ECO:0000313" key="3">
    <source>
        <dbReference type="EMBL" id="PRY54355.1"/>
    </source>
</evidence>
<dbReference type="Gene3D" id="3.10.450.50">
    <property type="match status" value="1"/>
</dbReference>
<evidence type="ECO:0000259" key="2">
    <source>
        <dbReference type="Pfam" id="PF14534"/>
    </source>
</evidence>
<feature type="domain" description="DUF4440" evidence="2">
    <location>
        <begin position="29"/>
        <end position="134"/>
    </location>
</feature>
<dbReference type="Pfam" id="PF14534">
    <property type="entry name" value="DUF4440"/>
    <property type="match status" value="1"/>
</dbReference>
<dbReference type="InterPro" id="IPR032710">
    <property type="entry name" value="NTF2-like_dom_sf"/>
</dbReference>
<dbReference type="Proteomes" id="UP000238034">
    <property type="component" value="Unassembled WGS sequence"/>
</dbReference>